<feature type="signal peptide" evidence="2">
    <location>
        <begin position="1"/>
        <end position="23"/>
    </location>
</feature>
<proteinExistence type="predicted"/>
<dbReference type="PROSITE" id="PS51257">
    <property type="entry name" value="PROKAR_LIPOPROTEIN"/>
    <property type="match status" value="1"/>
</dbReference>
<protein>
    <submittedName>
        <fullName evidence="3">Uncharacterized protein DUF3558</fullName>
    </submittedName>
</protein>
<dbReference type="Proteomes" id="UP000254869">
    <property type="component" value="Unassembled WGS sequence"/>
</dbReference>
<dbReference type="InterPro" id="IPR024520">
    <property type="entry name" value="DUF3558"/>
</dbReference>
<dbReference type="Pfam" id="PF12079">
    <property type="entry name" value="DUF3558"/>
    <property type="match status" value="1"/>
</dbReference>
<evidence type="ECO:0000256" key="2">
    <source>
        <dbReference type="SAM" id="SignalP"/>
    </source>
</evidence>
<dbReference type="EMBL" id="QQBC01000012">
    <property type="protein sequence ID" value="RDI62853.1"/>
    <property type="molecule type" value="Genomic_DNA"/>
</dbReference>
<evidence type="ECO:0000313" key="3">
    <source>
        <dbReference type="EMBL" id="RDI62853.1"/>
    </source>
</evidence>
<evidence type="ECO:0000256" key="1">
    <source>
        <dbReference type="SAM" id="MobiDB-lite"/>
    </source>
</evidence>
<keyword evidence="2" id="KW-0732">Signal</keyword>
<sequence>MIDGRPRAVVLVVTAVISSVALTACDSDSSPSPRTTSVATPPPGPMPTFDPCKTVPENVLEGHGLTATLTIPRGENELGMDRNGCVIGKGEEPKRLLWGFYVTDRNVEYLKAVSADQPFRETTIDGRRTGVLGPSKIGECKALANLSGGGGILVSGQFVEDPCARVIDMANTLIPFLPR</sequence>
<organism evidence="3 4">
    <name type="scientific">Nocardia pseudobrasiliensis</name>
    <dbReference type="NCBI Taxonomy" id="45979"/>
    <lineage>
        <taxon>Bacteria</taxon>
        <taxon>Bacillati</taxon>
        <taxon>Actinomycetota</taxon>
        <taxon>Actinomycetes</taxon>
        <taxon>Mycobacteriales</taxon>
        <taxon>Nocardiaceae</taxon>
        <taxon>Nocardia</taxon>
    </lineage>
</organism>
<name>A0A370HWG0_9NOCA</name>
<keyword evidence="4" id="KW-1185">Reference proteome</keyword>
<gene>
    <name evidence="3" type="ORF">DFR76_112171</name>
</gene>
<comment type="caution">
    <text evidence="3">The sequence shown here is derived from an EMBL/GenBank/DDBJ whole genome shotgun (WGS) entry which is preliminary data.</text>
</comment>
<feature type="compositionally biased region" description="Low complexity" evidence="1">
    <location>
        <begin position="25"/>
        <end position="37"/>
    </location>
</feature>
<dbReference type="STRING" id="1210086.GCA_001613105_05270"/>
<feature type="chain" id="PRO_5038786245" evidence="2">
    <location>
        <begin position="24"/>
        <end position="179"/>
    </location>
</feature>
<evidence type="ECO:0000313" key="4">
    <source>
        <dbReference type="Proteomes" id="UP000254869"/>
    </source>
</evidence>
<dbReference type="RefSeq" id="WP_082876228.1">
    <property type="nucleotide sequence ID" value="NZ_QQBC01000012.1"/>
</dbReference>
<feature type="region of interest" description="Disordered" evidence="1">
    <location>
        <begin position="25"/>
        <end position="47"/>
    </location>
</feature>
<dbReference type="AlphaFoldDB" id="A0A370HWG0"/>
<reference evidence="3 4" key="1">
    <citation type="submission" date="2018-07" db="EMBL/GenBank/DDBJ databases">
        <title>Genomic Encyclopedia of Type Strains, Phase IV (KMG-IV): sequencing the most valuable type-strain genomes for metagenomic binning, comparative biology and taxonomic classification.</title>
        <authorList>
            <person name="Goeker M."/>
        </authorList>
    </citation>
    <scope>NUCLEOTIDE SEQUENCE [LARGE SCALE GENOMIC DNA]</scope>
    <source>
        <strain evidence="3 4">DSM 44290</strain>
    </source>
</reference>
<accession>A0A370HWG0</accession>